<dbReference type="EMBL" id="VKHP01000325">
    <property type="protein sequence ID" value="NEV02226.1"/>
    <property type="molecule type" value="Genomic_DNA"/>
</dbReference>
<keyword evidence="4" id="KW-1185">Reference proteome</keyword>
<dbReference type="InterPro" id="IPR014730">
    <property type="entry name" value="ETF_a/b_N"/>
</dbReference>
<dbReference type="SMART" id="SM00893">
    <property type="entry name" value="ETF"/>
    <property type="match status" value="1"/>
</dbReference>
<accession>A0A6P1BUX4</accession>
<evidence type="ECO:0000313" key="3">
    <source>
        <dbReference type="EMBL" id="NEV02226.1"/>
    </source>
</evidence>
<dbReference type="CDD" id="cd01714">
    <property type="entry name" value="ETF_beta"/>
    <property type="match status" value="1"/>
</dbReference>
<feature type="domain" description="Electron transfer flavoprotein alpha/beta-subunit N-terminal" evidence="2">
    <location>
        <begin position="60"/>
        <end position="249"/>
    </location>
</feature>
<dbReference type="Proteomes" id="UP000468531">
    <property type="component" value="Unassembled WGS sequence"/>
</dbReference>
<dbReference type="PANTHER" id="PTHR21294">
    <property type="entry name" value="ELECTRON TRANSFER FLAVOPROTEIN BETA-SUBUNIT"/>
    <property type="match status" value="1"/>
</dbReference>
<proteinExistence type="predicted"/>
<dbReference type="PIRSF" id="PIRSF000090">
    <property type="entry name" value="Beta-ETF"/>
    <property type="match status" value="1"/>
</dbReference>
<dbReference type="Pfam" id="PF01012">
    <property type="entry name" value="ETF"/>
    <property type="match status" value="1"/>
</dbReference>
<dbReference type="Gene3D" id="3.40.50.620">
    <property type="entry name" value="HUPs"/>
    <property type="match status" value="1"/>
</dbReference>
<keyword evidence="1" id="KW-0249">Electron transport</keyword>
<reference evidence="3 4" key="1">
    <citation type="journal article" date="2020" name="Arch. Microbiol.">
        <title>Bradyrhizobium uaiense sp. nov., a new highly efficient cowpea symbiont.</title>
        <authorList>
            <person name="Cabral Michel D."/>
            <person name="Azarias Guimaraes A."/>
            <person name="Martins da Costa E."/>
            <person name="Soares de Carvalho T."/>
            <person name="Balsanelli E."/>
            <person name="Willems A."/>
            <person name="Maltempi de Souza E."/>
            <person name="de Souza Moreira F.M."/>
        </authorList>
    </citation>
    <scope>NUCLEOTIDE SEQUENCE [LARGE SCALE GENOMIC DNA]</scope>
    <source>
        <strain evidence="3 4">UFLA 03-164</strain>
    </source>
</reference>
<protein>
    <submittedName>
        <fullName evidence="3">Electron transfer flavoprotein subunit beta/FixA family protein</fullName>
    </submittedName>
</protein>
<name>A0A6P1BUX4_9BRAD</name>
<dbReference type="SUPFAM" id="SSF52402">
    <property type="entry name" value="Adenine nucleotide alpha hydrolases-like"/>
    <property type="match status" value="1"/>
</dbReference>
<gene>
    <name evidence="3" type="ORF">FNJ47_42485</name>
</gene>
<keyword evidence="1" id="KW-0813">Transport</keyword>
<dbReference type="InterPro" id="IPR033948">
    <property type="entry name" value="ETF_beta_N"/>
</dbReference>
<dbReference type="InterPro" id="IPR014729">
    <property type="entry name" value="Rossmann-like_a/b/a_fold"/>
</dbReference>
<evidence type="ECO:0000256" key="1">
    <source>
        <dbReference type="ARBA" id="ARBA00022982"/>
    </source>
</evidence>
<dbReference type="AlphaFoldDB" id="A0A6P1BUX4"/>
<dbReference type="GO" id="GO:0009055">
    <property type="term" value="F:electron transfer activity"/>
    <property type="evidence" value="ECO:0007669"/>
    <property type="project" value="InterPro"/>
</dbReference>
<comment type="caution">
    <text evidence="3">The sequence shown here is derived from an EMBL/GenBank/DDBJ whole genome shotgun (WGS) entry which is preliminary data.</text>
</comment>
<evidence type="ECO:0000313" key="4">
    <source>
        <dbReference type="Proteomes" id="UP000468531"/>
    </source>
</evidence>
<organism evidence="3 4">
    <name type="scientific">Bradyrhizobium uaiense</name>
    <dbReference type="NCBI Taxonomy" id="2594946"/>
    <lineage>
        <taxon>Bacteria</taxon>
        <taxon>Pseudomonadati</taxon>
        <taxon>Pseudomonadota</taxon>
        <taxon>Alphaproteobacteria</taxon>
        <taxon>Hyphomicrobiales</taxon>
        <taxon>Nitrobacteraceae</taxon>
        <taxon>Bradyrhizobium</taxon>
    </lineage>
</organism>
<evidence type="ECO:0000259" key="2">
    <source>
        <dbReference type="SMART" id="SM00893"/>
    </source>
</evidence>
<dbReference type="InterPro" id="IPR012255">
    <property type="entry name" value="ETF_b"/>
</dbReference>
<sequence length="294" mass="30862">MDEPGQTRPAGDLRNGGRVFECGSEVRGCVYRKWGIRSVKIAVLVKSAPNPSVRPELSDNFLLKRDGREGVLDPGDEHAVEAAVRIAEANSGEVTAISMGPASAFAAVRRAIAMGVQRGVLVTDPLLAGADALVTARVLAAALRRGAYDLIVTGVESTDGSTGTLPMTIAQLLDLPSVTFARRIELTTGVVRVERQTARGYNVLECPLPCVLAVTTAANEPRYPSFKGVVRAKQTPVATLSVSDLSLASSEVASAQKVVAAEDVVRRAAGEIVEDASVAPARIVAALEKAKVLR</sequence>